<accession>A0A212J5K1</accession>
<organism evidence="1">
    <name type="scientific">uncultured Dysgonomonas sp</name>
    <dbReference type="NCBI Taxonomy" id="206096"/>
    <lineage>
        <taxon>Bacteria</taxon>
        <taxon>Pseudomonadati</taxon>
        <taxon>Bacteroidota</taxon>
        <taxon>Bacteroidia</taxon>
        <taxon>Bacteroidales</taxon>
        <taxon>Dysgonomonadaceae</taxon>
        <taxon>Dysgonomonas</taxon>
        <taxon>environmental samples</taxon>
    </lineage>
</organism>
<evidence type="ECO:0000313" key="1">
    <source>
        <dbReference type="EMBL" id="SBV94749.1"/>
    </source>
</evidence>
<gene>
    <name evidence="1" type="ORF">KL86DYS1_11215</name>
</gene>
<name>A0A212J5K1_9BACT</name>
<reference evidence="1" key="1">
    <citation type="submission" date="2016-04" db="EMBL/GenBank/DDBJ databases">
        <authorList>
            <person name="Evans L.H."/>
            <person name="Alamgir A."/>
            <person name="Owens N."/>
            <person name="Weber N.D."/>
            <person name="Virtaneva K."/>
            <person name="Barbian K."/>
            <person name="Babar A."/>
            <person name="Rosenke K."/>
        </authorList>
    </citation>
    <scope>NUCLEOTIDE SEQUENCE</scope>
    <source>
        <strain evidence="1">86-1</strain>
    </source>
</reference>
<sequence>MGILYGIGNLFLIFRPETWSLCKGFSMLDIIRCLKEIFCSNK</sequence>
<dbReference type="AlphaFoldDB" id="A0A212J5K1"/>
<protein>
    <submittedName>
        <fullName evidence="1">Uncharacterized protein</fullName>
    </submittedName>
</protein>
<proteinExistence type="predicted"/>
<dbReference type="EMBL" id="FLUM01000001">
    <property type="protein sequence ID" value="SBV94749.1"/>
    <property type="molecule type" value="Genomic_DNA"/>
</dbReference>